<dbReference type="Proteomes" id="UP000236349">
    <property type="component" value="Chromosome"/>
</dbReference>
<evidence type="ECO:0000313" key="19">
    <source>
        <dbReference type="Proteomes" id="UP000045842"/>
    </source>
</evidence>
<dbReference type="EMBL" id="CNFU01000144">
    <property type="protein sequence ID" value="CKR29958.1"/>
    <property type="molecule type" value="Genomic_DNA"/>
</dbReference>
<evidence type="ECO:0000313" key="10">
    <source>
        <dbReference type="EMBL" id="COW62994.1"/>
    </source>
</evidence>
<evidence type="ECO:0000313" key="25">
    <source>
        <dbReference type="Proteomes" id="UP000049023"/>
    </source>
</evidence>
<evidence type="ECO:0000313" key="15">
    <source>
        <dbReference type="Proteomes" id="UP000038802"/>
    </source>
</evidence>
<reference evidence="12" key="3">
    <citation type="submission" date="2015-03" db="EMBL/GenBank/DDBJ databases">
        <authorList>
            <person name="Murphy D."/>
        </authorList>
    </citation>
    <scope>NUCLEOTIDE SEQUENCE [LARGE SCALE GENOMIC DNA]</scope>
    <source>
        <strain evidence="12">K00500041</strain>
    </source>
</reference>
<evidence type="ECO:0000313" key="17">
    <source>
        <dbReference type="Proteomes" id="UP000039217"/>
    </source>
</evidence>
<dbReference type="Proteomes" id="UP000049023">
    <property type="component" value="Unassembled WGS sequence"/>
</dbReference>
<evidence type="ECO:0000313" key="4">
    <source>
        <dbReference type="EMBL" id="CFE74096.1"/>
    </source>
</evidence>
<evidence type="ECO:0000256" key="1">
    <source>
        <dbReference type="SAM" id="MobiDB-lite"/>
    </source>
</evidence>
<evidence type="ECO:0000313" key="24">
    <source>
        <dbReference type="Proteomes" id="UP000048948"/>
    </source>
</evidence>
<dbReference type="Proteomes" id="UP000048600">
    <property type="component" value="Unassembled WGS sequence"/>
</dbReference>
<organism evidence="13 16">
    <name type="scientific">Mycobacterium tuberculosis</name>
    <dbReference type="NCBI Taxonomy" id="1773"/>
    <lineage>
        <taxon>Bacteria</taxon>
        <taxon>Bacillati</taxon>
        <taxon>Actinomycetota</taxon>
        <taxon>Actinomycetes</taxon>
        <taxon>Mycobacteriales</taxon>
        <taxon>Mycobacteriaceae</taxon>
        <taxon>Mycobacterium</taxon>
        <taxon>Mycobacterium tuberculosis complex</taxon>
    </lineage>
</organism>
<dbReference type="Proteomes" id="UP000046947">
    <property type="component" value="Unassembled WGS sequence"/>
</dbReference>
<evidence type="ECO:0000313" key="3">
    <source>
        <dbReference type="EMBL" id="CFE35790.1"/>
    </source>
</evidence>
<dbReference type="EMBL" id="CHKL01000797">
    <property type="protein sequence ID" value="COX31883.1"/>
    <property type="molecule type" value="Genomic_DNA"/>
</dbReference>
<dbReference type="EMBL" id="CFOH01000923">
    <property type="protein sequence ID" value="CFE74096.1"/>
    <property type="molecule type" value="Genomic_DNA"/>
</dbReference>
<evidence type="ECO:0000313" key="6">
    <source>
        <dbReference type="EMBL" id="CKR29958.1"/>
    </source>
</evidence>
<gene>
    <name evidence="2" type="ORF">CAB90_00246</name>
    <name evidence="5" type="ORF">ERS007657_02338</name>
    <name evidence="9" type="ORF">ERS007661_02537</name>
    <name evidence="10" type="ORF">ERS007679_04101</name>
    <name evidence="3" type="ORF">ERS007681_00376</name>
    <name evidence="4" type="ORF">ERS007688_03832</name>
    <name evidence="12" type="ORF">ERS007703_04867</name>
    <name evidence="11" type="ORF">ERS007720_03318</name>
    <name evidence="13" type="ORF">ERS007739_00971</name>
    <name evidence="14" type="ORF">ERS007741_04188</name>
    <name evidence="8" type="ORF">ERS027646_03916</name>
    <name evidence="7" type="ORF">ERS027659_03555</name>
    <name evidence="6" type="ORF">ERS027661_00973</name>
</gene>
<dbReference type="EMBL" id="CGCX01000884">
    <property type="protein sequence ID" value="CFR85053.1"/>
    <property type="molecule type" value="Genomic_DNA"/>
</dbReference>
<dbReference type="Proteomes" id="UP000048948">
    <property type="component" value="Unassembled WGS sequence"/>
</dbReference>
<dbReference type="EMBL" id="CQQC01000911">
    <property type="protein sequence ID" value="CNV49748.1"/>
    <property type="molecule type" value="Genomic_DNA"/>
</dbReference>
<evidence type="ECO:0000313" key="13">
    <source>
        <dbReference type="EMBL" id="COX26849.1"/>
    </source>
</evidence>
<evidence type="ECO:0000313" key="14">
    <source>
        <dbReference type="EMBL" id="COX31883.1"/>
    </source>
</evidence>
<name>A0A0E7TI78_MYCTX</name>
<evidence type="ECO:0000313" key="12">
    <source>
        <dbReference type="EMBL" id="COX17269.1"/>
    </source>
</evidence>
<evidence type="ECO:0000313" key="23">
    <source>
        <dbReference type="Proteomes" id="UP000048600"/>
    </source>
</evidence>
<dbReference type="Proteomes" id="UP000039217">
    <property type="component" value="Unassembled WGS sequence"/>
</dbReference>
<dbReference type="EMBL" id="CNFT01001053">
    <property type="protein sequence ID" value="CKS78029.1"/>
    <property type="molecule type" value="Genomic_DNA"/>
</dbReference>
<evidence type="ECO:0000313" key="11">
    <source>
        <dbReference type="EMBL" id="COW80515.1"/>
    </source>
</evidence>
<evidence type="ECO:0000313" key="18">
    <source>
        <dbReference type="Proteomes" id="UP000044938"/>
    </source>
</evidence>
<dbReference type="Proteomes" id="UP000046680">
    <property type="component" value="Unassembled WGS sequence"/>
</dbReference>
<dbReference type="EMBL" id="CSAD01000921">
    <property type="protein sequence ID" value="COW62994.1"/>
    <property type="molecule type" value="Genomic_DNA"/>
</dbReference>
<dbReference type="EMBL" id="CSAE01000988">
    <property type="protein sequence ID" value="COX17269.1"/>
    <property type="molecule type" value="Genomic_DNA"/>
</dbReference>
<dbReference type="EMBL" id="CSBK01000328">
    <property type="protein sequence ID" value="COX26849.1"/>
    <property type="molecule type" value="Genomic_DNA"/>
</dbReference>
<reference evidence="15 16" key="2">
    <citation type="submission" date="2015-03" db="EMBL/GenBank/DDBJ databases">
        <authorList>
            <consortium name="Pathogen Informatics"/>
        </authorList>
    </citation>
    <scope>NUCLEOTIDE SEQUENCE [LARGE SCALE GENOMIC DNA]</scope>
    <source>
        <strain evidence="8 24">Bir 172</strain>
        <strain evidence="7 26">Bir 185</strain>
        <strain evidence="6 25">Bir 187</strain>
        <strain evidence="5 20">C09601061</strain>
        <strain evidence="9 17">D00501624</strain>
        <strain evidence="10 19">G09801536</strain>
        <strain evidence="3 22">G09901357</strain>
        <strain evidence="4 21">H09601792</strain>
        <strain evidence="15">K00500041</strain>
        <strain evidence="11 18">M09401471</strain>
        <strain evidence="16">N09902308</strain>
        <strain evidence="14 23">P00601463</strain>
    </source>
</reference>
<evidence type="ECO:0000313" key="20">
    <source>
        <dbReference type="Proteomes" id="UP000046680"/>
    </source>
</evidence>
<accession>A0A0E7TI78</accession>
<feature type="region of interest" description="Disordered" evidence="1">
    <location>
        <begin position="73"/>
        <end position="95"/>
    </location>
</feature>
<dbReference type="AlphaFoldDB" id="A0A0E7TI78"/>
<reference evidence="2 27" key="4">
    <citation type="submission" date="2017-10" db="EMBL/GenBank/DDBJ databases">
        <title>Clinical isolate obtained from a human patient with meningeal tuberculosis in michoacan, Mexico.</title>
        <authorList>
            <person name="Guillen-Nepita A.L."/>
            <person name="Negrete-Paz A.M."/>
            <person name="Vazquez-Marrufo G."/>
            <person name="Cruz-Hernandez A."/>
            <person name="Fresia P."/>
            <person name="Naya H."/>
            <person name="Vazquez-Garciduenas M.S."/>
        </authorList>
    </citation>
    <scope>NUCLEOTIDE SEQUENCE [LARGE SCALE GENOMIC DNA]</scope>
    <source>
        <strain evidence="27">Beijing/MYC004</strain>
        <strain evidence="2">MYC004</strain>
    </source>
</reference>
<dbReference type="EMBL" id="CP024614">
    <property type="protein sequence ID" value="AUS49243.1"/>
    <property type="molecule type" value="Genomic_DNA"/>
</dbReference>
<dbReference type="EMBL" id="CFOE01000025">
    <property type="protein sequence ID" value="CFE35790.1"/>
    <property type="molecule type" value="Genomic_DNA"/>
</dbReference>
<sequence length="95" mass="10086">MLSTPVTIWNRIPPTSISTDNRSSTWAIERAGGHTNSRGITDHNLASTTGMITSPSPTCSPWVNRYSQDGRVGQVKAGSRSQPTSPGMAWPSCGA</sequence>
<evidence type="ECO:0000313" key="2">
    <source>
        <dbReference type="EMBL" id="AUS49243.1"/>
    </source>
</evidence>
<evidence type="ECO:0000313" key="16">
    <source>
        <dbReference type="Proteomes" id="UP000039021"/>
    </source>
</evidence>
<dbReference type="Proteomes" id="UP000050164">
    <property type="component" value="Unassembled WGS sequence"/>
</dbReference>
<dbReference type="EMBL" id="CNGE01001028">
    <property type="protein sequence ID" value="CKT63394.1"/>
    <property type="molecule type" value="Genomic_DNA"/>
</dbReference>
<evidence type="ECO:0000313" key="8">
    <source>
        <dbReference type="EMBL" id="CKT63394.1"/>
    </source>
</evidence>
<evidence type="ECO:0000313" key="7">
    <source>
        <dbReference type="EMBL" id="CKS78029.1"/>
    </source>
</evidence>
<dbReference type="EMBL" id="CSAJ01000518">
    <property type="protein sequence ID" value="COW80515.1"/>
    <property type="molecule type" value="Genomic_DNA"/>
</dbReference>
<evidence type="ECO:0000313" key="21">
    <source>
        <dbReference type="Proteomes" id="UP000046947"/>
    </source>
</evidence>
<evidence type="ECO:0000313" key="27">
    <source>
        <dbReference type="Proteomes" id="UP000236349"/>
    </source>
</evidence>
<dbReference type="Proteomes" id="UP000038802">
    <property type="component" value="Unassembled WGS sequence"/>
</dbReference>
<evidence type="ECO:0000313" key="9">
    <source>
        <dbReference type="EMBL" id="CNV49748.1"/>
    </source>
</evidence>
<proteinExistence type="predicted"/>
<dbReference type="Proteomes" id="UP000048289">
    <property type="component" value="Unassembled WGS sequence"/>
</dbReference>
<evidence type="ECO:0000313" key="5">
    <source>
        <dbReference type="EMBL" id="CFR85053.1"/>
    </source>
</evidence>
<evidence type="ECO:0000313" key="22">
    <source>
        <dbReference type="Proteomes" id="UP000048289"/>
    </source>
</evidence>
<dbReference type="Proteomes" id="UP000044938">
    <property type="component" value="Unassembled WGS sequence"/>
</dbReference>
<dbReference type="Proteomes" id="UP000039021">
    <property type="component" value="Unassembled WGS sequence"/>
</dbReference>
<protein>
    <submittedName>
        <fullName evidence="13">Uncharacterized protein</fullName>
    </submittedName>
</protein>
<dbReference type="Proteomes" id="UP000045842">
    <property type="component" value="Unassembled WGS sequence"/>
</dbReference>
<reference evidence="13" key="1">
    <citation type="submission" date="2015-03" db="EMBL/GenBank/DDBJ databases">
        <authorList>
            <consortium name="Pathogen Informatics"/>
            <person name="Murphy D."/>
        </authorList>
    </citation>
    <scope>NUCLEOTIDE SEQUENCE</scope>
    <source>
        <strain evidence="13">N09902308</strain>
    </source>
</reference>
<evidence type="ECO:0000313" key="26">
    <source>
        <dbReference type="Proteomes" id="UP000050164"/>
    </source>
</evidence>